<proteinExistence type="predicted"/>
<sequence>MHQTPDFYTFVIHYMNGEKQTYRVPRQGDINTLAKRIDEFRQYDEMAIHTADNKLILIPFQNIKRIEIDPFPEVYAKNMLHGATLVE</sequence>
<dbReference type="AlphaFoldDB" id="A0A3B1A687"/>
<protein>
    <submittedName>
        <fullName evidence="1">Uncharacterized protein</fullName>
    </submittedName>
</protein>
<organism evidence="1">
    <name type="scientific">hydrothermal vent metagenome</name>
    <dbReference type="NCBI Taxonomy" id="652676"/>
    <lineage>
        <taxon>unclassified sequences</taxon>
        <taxon>metagenomes</taxon>
        <taxon>ecological metagenomes</taxon>
    </lineage>
</organism>
<name>A0A3B1A687_9ZZZZ</name>
<dbReference type="EMBL" id="UOFR01000069">
    <property type="protein sequence ID" value="VAW99581.1"/>
    <property type="molecule type" value="Genomic_DNA"/>
</dbReference>
<evidence type="ECO:0000313" key="1">
    <source>
        <dbReference type="EMBL" id="VAW99581.1"/>
    </source>
</evidence>
<reference evidence="1" key="1">
    <citation type="submission" date="2018-06" db="EMBL/GenBank/DDBJ databases">
        <authorList>
            <person name="Zhirakovskaya E."/>
        </authorList>
    </citation>
    <scope>NUCLEOTIDE SEQUENCE</scope>
</reference>
<gene>
    <name evidence="1" type="ORF">MNBD_GAMMA21-1645</name>
</gene>
<accession>A0A3B1A687</accession>